<feature type="domain" description="GP-PDE" evidence="1">
    <location>
        <begin position="12"/>
        <end position="252"/>
    </location>
</feature>
<evidence type="ECO:0000313" key="3">
    <source>
        <dbReference type="Proteomes" id="UP000308901"/>
    </source>
</evidence>
<comment type="caution">
    <text evidence="2">The sequence shown here is derived from an EMBL/GenBank/DDBJ whole genome shotgun (WGS) entry which is preliminary data.</text>
</comment>
<dbReference type="Gene3D" id="3.20.20.190">
    <property type="entry name" value="Phosphatidylinositol (PI) phosphodiesterase"/>
    <property type="match status" value="1"/>
</dbReference>
<evidence type="ECO:0000259" key="1">
    <source>
        <dbReference type="PROSITE" id="PS51704"/>
    </source>
</evidence>
<dbReference type="Proteomes" id="UP000308901">
    <property type="component" value="Unassembled WGS sequence"/>
</dbReference>
<dbReference type="SUPFAM" id="SSF51695">
    <property type="entry name" value="PLC-like phosphodiesterases"/>
    <property type="match status" value="1"/>
</dbReference>
<name>A0A5R8XZ80_9BACT</name>
<dbReference type="AlphaFoldDB" id="A0A5R8XZ80"/>
<dbReference type="RefSeq" id="WP_138153297.1">
    <property type="nucleotide sequence ID" value="NZ_VANU01000005.1"/>
</dbReference>
<reference evidence="2 3" key="1">
    <citation type="submission" date="2019-05" db="EMBL/GenBank/DDBJ databases">
        <title>Arcobacter sp. nov., isolated from sea sediment.</title>
        <authorList>
            <person name="Kim W."/>
        </authorList>
    </citation>
    <scope>NUCLEOTIDE SEQUENCE [LARGE SCALE GENOMIC DNA]</scope>
    <source>
        <strain evidence="2 3">CAU 1517</strain>
    </source>
</reference>
<evidence type="ECO:0000313" key="2">
    <source>
        <dbReference type="EMBL" id="TLP37043.1"/>
    </source>
</evidence>
<organism evidence="2 3">
    <name type="scientific">Arcobacter arenosus</name>
    <dbReference type="NCBI Taxonomy" id="2576037"/>
    <lineage>
        <taxon>Bacteria</taxon>
        <taxon>Pseudomonadati</taxon>
        <taxon>Campylobacterota</taxon>
        <taxon>Epsilonproteobacteria</taxon>
        <taxon>Campylobacterales</taxon>
        <taxon>Arcobacteraceae</taxon>
        <taxon>Arcobacter</taxon>
    </lineage>
</organism>
<dbReference type="Pfam" id="PF03009">
    <property type="entry name" value="GDPD"/>
    <property type="match status" value="1"/>
</dbReference>
<dbReference type="GO" id="GO:0006629">
    <property type="term" value="P:lipid metabolic process"/>
    <property type="evidence" value="ECO:0007669"/>
    <property type="project" value="InterPro"/>
</dbReference>
<gene>
    <name evidence="2" type="ORF">FDK22_12425</name>
</gene>
<dbReference type="PROSITE" id="PS51704">
    <property type="entry name" value="GP_PDE"/>
    <property type="match status" value="1"/>
</dbReference>
<proteinExistence type="predicted"/>
<accession>A0A5R8XZ80</accession>
<keyword evidence="3" id="KW-1185">Reference proteome</keyword>
<dbReference type="PANTHER" id="PTHR46211:SF1">
    <property type="entry name" value="GLYCEROPHOSPHODIESTER PHOSPHODIESTERASE, CYTOPLASMIC"/>
    <property type="match status" value="1"/>
</dbReference>
<protein>
    <recommendedName>
        <fullName evidence="1">GP-PDE domain-containing protein</fullName>
    </recommendedName>
</protein>
<dbReference type="InterPro" id="IPR017946">
    <property type="entry name" value="PLC-like_Pdiesterase_TIM-brl"/>
</dbReference>
<dbReference type="EMBL" id="VANU01000005">
    <property type="protein sequence ID" value="TLP37043.1"/>
    <property type="molecule type" value="Genomic_DNA"/>
</dbReference>
<dbReference type="GO" id="GO:0008081">
    <property type="term" value="F:phosphoric diester hydrolase activity"/>
    <property type="evidence" value="ECO:0007669"/>
    <property type="project" value="InterPro"/>
</dbReference>
<dbReference type="InterPro" id="IPR030395">
    <property type="entry name" value="GP_PDE_dom"/>
</dbReference>
<dbReference type="OrthoDB" id="9787897at2"/>
<sequence>MNSFSFYENNQNIQIAHRGFSSLYPENTMIAFKKAIKKTKMIELDVAFSKDAVAVVIHDDTLLRTSNVGKIFPLKKDSHIDEFTLDELKQLDFSSWFDKNLKLQTISTLEEVLTFCKKKEVYVNIEIKDLTLSPFHKKAVKKIVKIIDECKMSKSVIVSSFVSEYIIQLNKKYKHIKKAFLCENINTLYLLEFLLKYNIEAFHCSDEIVEEELVQELLKHGIYTCVFTVNDEKRKEELFSWGVKGVFTDYLN</sequence>
<dbReference type="PANTHER" id="PTHR46211">
    <property type="entry name" value="GLYCEROPHOSPHORYL DIESTER PHOSPHODIESTERASE"/>
    <property type="match status" value="1"/>
</dbReference>